<dbReference type="GO" id="GO:0009055">
    <property type="term" value="F:electron transfer activity"/>
    <property type="evidence" value="ECO:0007669"/>
    <property type="project" value="InterPro"/>
</dbReference>
<evidence type="ECO:0000256" key="5">
    <source>
        <dbReference type="SAM" id="Phobius"/>
    </source>
</evidence>
<dbReference type="InterPro" id="IPR050597">
    <property type="entry name" value="Cytochrome_c_Oxidase_Subunit"/>
</dbReference>
<dbReference type="PANTHER" id="PTHR33751:SF1">
    <property type="entry name" value="CBB3-TYPE CYTOCHROME C OXIDASE SUBUNIT FIXP"/>
    <property type="match status" value="1"/>
</dbReference>
<evidence type="ECO:0000256" key="2">
    <source>
        <dbReference type="ARBA" id="ARBA00022723"/>
    </source>
</evidence>
<dbReference type="GO" id="GO:0046872">
    <property type="term" value="F:metal ion binding"/>
    <property type="evidence" value="ECO:0007669"/>
    <property type="project" value="UniProtKB-KW"/>
</dbReference>
<dbReference type="AlphaFoldDB" id="A0A521EV96"/>
<feature type="transmembrane region" description="Helical" evidence="5">
    <location>
        <begin position="18"/>
        <end position="38"/>
    </location>
</feature>
<dbReference type="InterPro" id="IPR036909">
    <property type="entry name" value="Cyt_c-like_dom_sf"/>
</dbReference>
<sequence>MKEAVNHSWTDSITSADIVISVMVIAALIVLWVSVLLLRVVRFYVKESINPTPFATAEEKEQRRLEEEARRALEKNKPTIWSKLMQLKPIEDEAELVMDHQFDGISELNNPTPAWFMALFYGTIIFGIGYLLNYHVFHYGKSQEEEYVAEVQKAADDKIAFLASPENAASAVNENNIVLSKDAAVLKNGQALFATRCPPCHGDHAQGLVGPNLTDEYWLHGGKIKDVFKTIKYGVPEKGMIAWEKSMSAQQISDIANYVLSLQGTKPAGPKAPQGNKE</sequence>
<dbReference type="Pfam" id="PF14715">
    <property type="entry name" value="FixP_N"/>
    <property type="match status" value="1"/>
</dbReference>
<protein>
    <submittedName>
        <fullName evidence="7">Cytochrome c oxidase cbb3-type subunit 3</fullName>
    </submittedName>
</protein>
<dbReference type="SUPFAM" id="SSF46626">
    <property type="entry name" value="Cytochrome c"/>
    <property type="match status" value="1"/>
</dbReference>
<dbReference type="Gene3D" id="6.10.280.130">
    <property type="match status" value="1"/>
</dbReference>
<keyword evidence="5" id="KW-0812">Transmembrane</keyword>
<feature type="domain" description="Cytochrome c" evidence="6">
    <location>
        <begin position="184"/>
        <end position="263"/>
    </location>
</feature>
<dbReference type="GO" id="GO:0020037">
    <property type="term" value="F:heme binding"/>
    <property type="evidence" value="ECO:0007669"/>
    <property type="project" value="InterPro"/>
</dbReference>
<dbReference type="InterPro" id="IPR032858">
    <property type="entry name" value="CcoP_N"/>
</dbReference>
<keyword evidence="8" id="KW-1185">Reference proteome</keyword>
<accession>A0A521EV96</accession>
<keyword evidence="5" id="KW-1133">Transmembrane helix</keyword>
<dbReference type="PROSITE" id="PS51007">
    <property type="entry name" value="CYTC"/>
    <property type="match status" value="1"/>
</dbReference>
<dbReference type="OrthoDB" id="9811281at2"/>
<dbReference type="Gene3D" id="1.10.760.10">
    <property type="entry name" value="Cytochrome c-like domain"/>
    <property type="match status" value="1"/>
</dbReference>
<keyword evidence="5" id="KW-0472">Membrane</keyword>
<dbReference type="EMBL" id="FXTN01000009">
    <property type="protein sequence ID" value="SMO87829.1"/>
    <property type="molecule type" value="Genomic_DNA"/>
</dbReference>
<dbReference type="InterPro" id="IPR009056">
    <property type="entry name" value="Cyt_c-like_dom"/>
</dbReference>
<dbReference type="Proteomes" id="UP000320300">
    <property type="component" value="Unassembled WGS sequence"/>
</dbReference>
<dbReference type="InterPro" id="IPR038414">
    <property type="entry name" value="CcoP_N_sf"/>
</dbReference>
<feature type="transmembrane region" description="Helical" evidence="5">
    <location>
        <begin position="114"/>
        <end position="132"/>
    </location>
</feature>
<evidence type="ECO:0000256" key="4">
    <source>
        <dbReference type="PROSITE-ProRule" id="PRU00433"/>
    </source>
</evidence>
<name>A0A521EV96_9SPHI</name>
<gene>
    <name evidence="7" type="ORF">SAMN06265348_109175</name>
</gene>
<evidence type="ECO:0000256" key="3">
    <source>
        <dbReference type="ARBA" id="ARBA00023004"/>
    </source>
</evidence>
<reference evidence="7 8" key="1">
    <citation type="submission" date="2017-05" db="EMBL/GenBank/DDBJ databases">
        <authorList>
            <person name="Varghese N."/>
            <person name="Submissions S."/>
        </authorList>
    </citation>
    <scope>NUCLEOTIDE SEQUENCE [LARGE SCALE GENOMIC DNA]</scope>
    <source>
        <strain evidence="7 8">DSM 19036</strain>
    </source>
</reference>
<dbReference type="Pfam" id="PF13442">
    <property type="entry name" value="Cytochrome_CBB3"/>
    <property type="match status" value="1"/>
</dbReference>
<organism evidence="7 8">
    <name type="scientific">Pedobacter westerhofensis</name>
    <dbReference type="NCBI Taxonomy" id="425512"/>
    <lineage>
        <taxon>Bacteria</taxon>
        <taxon>Pseudomonadati</taxon>
        <taxon>Bacteroidota</taxon>
        <taxon>Sphingobacteriia</taxon>
        <taxon>Sphingobacteriales</taxon>
        <taxon>Sphingobacteriaceae</taxon>
        <taxon>Pedobacter</taxon>
    </lineage>
</organism>
<keyword evidence="1 4" id="KW-0349">Heme</keyword>
<evidence type="ECO:0000259" key="6">
    <source>
        <dbReference type="PROSITE" id="PS51007"/>
    </source>
</evidence>
<evidence type="ECO:0000313" key="7">
    <source>
        <dbReference type="EMBL" id="SMO87829.1"/>
    </source>
</evidence>
<dbReference type="PANTHER" id="PTHR33751">
    <property type="entry name" value="CBB3-TYPE CYTOCHROME C OXIDASE SUBUNIT FIXP"/>
    <property type="match status" value="1"/>
</dbReference>
<proteinExistence type="predicted"/>
<dbReference type="RefSeq" id="WP_142529589.1">
    <property type="nucleotide sequence ID" value="NZ_CBCSJO010000009.1"/>
</dbReference>
<keyword evidence="2 4" id="KW-0479">Metal-binding</keyword>
<keyword evidence="3 4" id="KW-0408">Iron</keyword>
<evidence type="ECO:0000256" key="1">
    <source>
        <dbReference type="ARBA" id="ARBA00022617"/>
    </source>
</evidence>
<evidence type="ECO:0000313" key="8">
    <source>
        <dbReference type="Proteomes" id="UP000320300"/>
    </source>
</evidence>